<feature type="binding site" evidence="4">
    <location>
        <position position="129"/>
    </location>
    <ligand>
        <name>a divalent metal cation</name>
        <dbReference type="ChEBI" id="CHEBI:60240"/>
        <label>2</label>
    </ligand>
</feature>
<dbReference type="InterPro" id="IPR032466">
    <property type="entry name" value="Metal_Hydrolase"/>
</dbReference>
<dbReference type="GO" id="GO:0046872">
    <property type="term" value="F:metal ion binding"/>
    <property type="evidence" value="ECO:0007669"/>
    <property type="project" value="UniProtKB-KW"/>
</dbReference>
<sequence length="259" mass="28266">MLVDAHCHLTGSYLADDQVEATLSRARTHGVTGFIAVGTDLEDSRVVLALTTRLPDIQASLGVHPHEAKTWSPEVEAELGKLLADSAVRFVGETGLDWHYDLSPRAEQEAAFRAQIRLAKAIRKPLMIHTRSAPEATLRILEEEGADAVRGIIHCFSEDRAFAQRALDLGFYLSFSGIATFRKAEAVRDVAAWAPADRILVETDAPFLAPVPYRGKPNEPGFVRFTAEAVAELRGIPSVKLAELTTRNLEALCGWAPSS</sequence>
<gene>
    <name evidence="5" type="ORF">IPN91_13780</name>
</gene>
<evidence type="ECO:0000313" key="6">
    <source>
        <dbReference type="Proteomes" id="UP000709959"/>
    </source>
</evidence>
<dbReference type="GO" id="GO:0016788">
    <property type="term" value="F:hydrolase activity, acting on ester bonds"/>
    <property type="evidence" value="ECO:0007669"/>
    <property type="project" value="InterPro"/>
</dbReference>
<dbReference type="AlphaFoldDB" id="A0A936F5V7"/>
<dbReference type="PROSITE" id="PS01090">
    <property type="entry name" value="TATD_2"/>
    <property type="match status" value="1"/>
</dbReference>
<proteinExistence type="inferred from homology"/>
<name>A0A936F5V7_9BACT</name>
<dbReference type="FunFam" id="3.20.20.140:FF:000005">
    <property type="entry name" value="TatD family hydrolase"/>
    <property type="match status" value="1"/>
</dbReference>
<dbReference type="Gene3D" id="3.20.20.140">
    <property type="entry name" value="Metal-dependent hydrolases"/>
    <property type="match status" value="1"/>
</dbReference>
<evidence type="ECO:0000256" key="4">
    <source>
        <dbReference type="PIRSR" id="PIRSR005902-1"/>
    </source>
</evidence>
<dbReference type="PANTHER" id="PTHR46124">
    <property type="entry name" value="D-AMINOACYL-TRNA DEACYLASE"/>
    <property type="match status" value="1"/>
</dbReference>
<dbReference type="GO" id="GO:0005829">
    <property type="term" value="C:cytosol"/>
    <property type="evidence" value="ECO:0007669"/>
    <property type="project" value="TreeGrafter"/>
</dbReference>
<protein>
    <submittedName>
        <fullName evidence="5">TatD family hydrolase</fullName>
    </submittedName>
</protein>
<dbReference type="SUPFAM" id="SSF51556">
    <property type="entry name" value="Metallo-dependent hydrolases"/>
    <property type="match status" value="1"/>
</dbReference>
<dbReference type="NCBIfam" id="TIGR00010">
    <property type="entry name" value="YchF/TatD family DNA exonuclease"/>
    <property type="match status" value="1"/>
</dbReference>
<feature type="binding site" evidence="4">
    <location>
        <position position="204"/>
    </location>
    <ligand>
        <name>a divalent metal cation</name>
        <dbReference type="ChEBI" id="CHEBI:60240"/>
        <label>1</label>
    </ligand>
</feature>
<comment type="caution">
    <text evidence="5">The sequence shown here is derived from an EMBL/GenBank/DDBJ whole genome shotgun (WGS) entry which is preliminary data.</text>
</comment>
<feature type="binding site" evidence="4">
    <location>
        <position position="154"/>
    </location>
    <ligand>
        <name>a divalent metal cation</name>
        <dbReference type="ChEBI" id="CHEBI:60240"/>
        <label>2</label>
    </ligand>
</feature>
<accession>A0A936F5V7</accession>
<comment type="similarity">
    <text evidence="1">Belongs to the metallo-dependent hydrolases superfamily. TatD-type hydrolase family.</text>
</comment>
<dbReference type="InterPro" id="IPR015991">
    <property type="entry name" value="TatD/YcfH-like"/>
</dbReference>
<dbReference type="PANTHER" id="PTHR46124:SF2">
    <property type="entry name" value="D-AMINOACYL-TRNA DEACYLASE"/>
    <property type="match status" value="1"/>
</dbReference>
<reference evidence="5 6" key="1">
    <citation type="submission" date="2020-10" db="EMBL/GenBank/DDBJ databases">
        <title>Connecting structure to function with the recovery of over 1000 high-quality activated sludge metagenome-assembled genomes encoding full-length rRNA genes using long-read sequencing.</title>
        <authorList>
            <person name="Singleton C.M."/>
            <person name="Petriglieri F."/>
            <person name="Kristensen J.M."/>
            <person name="Kirkegaard R.H."/>
            <person name="Michaelsen T.Y."/>
            <person name="Andersen M.H."/>
            <person name="Karst S.M."/>
            <person name="Dueholm M.S."/>
            <person name="Nielsen P.H."/>
            <person name="Albertsen M."/>
        </authorList>
    </citation>
    <scope>NUCLEOTIDE SEQUENCE [LARGE SCALE GENOMIC DNA]</scope>
    <source>
        <strain evidence="5">OdNE_18-Q3-R46-58_MAXAC.008</strain>
    </source>
</reference>
<dbReference type="PIRSF" id="PIRSF005902">
    <property type="entry name" value="DNase_TatD"/>
    <property type="match status" value="1"/>
</dbReference>
<dbReference type="CDD" id="cd01310">
    <property type="entry name" value="TatD_DNAse"/>
    <property type="match status" value="1"/>
</dbReference>
<feature type="binding site" evidence="4">
    <location>
        <position position="8"/>
    </location>
    <ligand>
        <name>a divalent metal cation</name>
        <dbReference type="ChEBI" id="CHEBI:60240"/>
        <label>1</label>
    </ligand>
</feature>
<evidence type="ECO:0000313" key="5">
    <source>
        <dbReference type="EMBL" id="MBK8573662.1"/>
    </source>
</evidence>
<keyword evidence="2 4" id="KW-0479">Metal-binding</keyword>
<dbReference type="EMBL" id="JADKCH010000025">
    <property type="protein sequence ID" value="MBK8573662.1"/>
    <property type="molecule type" value="Genomic_DNA"/>
</dbReference>
<feature type="binding site" evidence="4">
    <location>
        <position position="93"/>
    </location>
    <ligand>
        <name>a divalent metal cation</name>
        <dbReference type="ChEBI" id="CHEBI:60240"/>
        <label>1</label>
    </ligand>
</feature>
<feature type="binding site" evidence="4">
    <location>
        <position position="6"/>
    </location>
    <ligand>
        <name>a divalent metal cation</name>
        <dbReference type="ChEBI" id="CHEBI:60240"/>
        <label>1</label>
    </ligand>
</feature>
<dbReference type="InterPro" id="IPR018228">
    <property type="entry name" value="DNase_TatD-rel_CS"/>
</dbReference>
<dbReference type="Pfam" id="PF01026">
    <property type="entry name" value="TatD_DNase"/>
    <property type="match status" value="1"/>
</dbReference>
<evidence type="ECO:0000256" key="2">
    <source>
        <dbReference type="ARBA" id="ARBA00022723"/>
    </source>
</evidence>
<keyword evidence="3 5" id="KW-0378">Hydrolase</keyword>
<evidence type="ECO:0000256" key="1">
    <source>
        <dbReference type="ARBA" id="ARBA00009275"/>
    </source>
</evidence>
<dbReference type="InterPro" id="IPR001130">
    <property type="entry name" value="TatD-like"/>
</dbReference>
<dbReference type="Proteomes" id="UP000709959">
    <property type="component" value="Unassembled WGS sequence"/>
</dbReference>
<organism evidence="5 6">
    <name type="scientific">Candidatus Geothrix odensensis</name>
    <dbReference type="NCBI Taxonomy" id="2954440"/>
    <lineage>
        <taxon>Bacteria</taxon>
        <taxon>Pseudomonadati</taxon>
        <taxon>Acidobacteriota</taxon>
        <taxon>Holophagae</taxon>
        <taxon>Holophagales</taxon>
        <taxon>Holophagaceae</taxon>
        <taxon>Geothrix</taxon>
    </lineage>
</organism>
<dbReference type="GO" id="GO:0004536">
    <property type="term" value="F:DNA nuclease activity"/>
    <property type="evidence" value="ECO:0007669"/>
    <property type="project" value="InterPro"/>
</dbReference>
<evidence type="ECO:0000256" key="3">
    <source>
        <dbReference type="ARBA" id="ARBA00022801"/>
    </source>
</evidence>